<dbReference type="InterPro" id="IPR016174">
    <property type="entry name" value="Di-haem_cyt_TM"/>
</dbReference>
<keyword evidence="9" id="KW-1185">Reference proteome</keyword>
<feature type="transmembrane region" description="Helical" evidence="6">
    <location>
        <begin position="90"/>
        <end position="111"/>
    </location>
</feature>
<gene>
    <name evidence="8" type="ORF">ACFO3I_12305</name>
</gene>
<feature type="transmembrane region" description="Helical" evidence="6">
    <location>
        <begin position="141"/>
        <end position="161"/>
    </location>
</feature>
<evidence type="ECO:0000259" key="7">
    <source>
        <dbReference type="Pfam" id="PF01292"/>
    </source>
</evidence>
<dbReference type="PANTHER" id="PTHR30485:SF2">
    <property type="entry name" value="BLL0597 PROTEIN"/>
    <property type="match status" value="1"/>
</dbReference>
<evidence type="ECO:0000256" key="2">
    <source>
        <dbReference type="ARBA" id="ARBA00022475"/>
    </source>
</evidence>
<dbReference type="RefSeq" id="WP_377334271.1">
    <property type="nucleotide sequence ID" value="NZ_JBHSGB010000010.1"/>
</dbReference>
<sequence length="214" mass="24135">MKEVRVWDLAVRCFHWSQVLLLGGLWWTAEEGMMEWHQVLAYSLVSLLLARLVWAFAGSETARFSHFVQSPLQALKHWDQPKKGMGHKGLSSYMVLALMALVLLQFLSGLMTTDDVFVEGPLYTQVPSGLSALAGWWHHNGFNLLLALVVVHVLAALWHLMKRDGTVGAMFSGKQLAAAEQPKEKPFWLYVVLVLLFLAAFVGWQGPLFQQTLF</sequence>
<dbReference type="InterPro" id="IPR051542">
    <property type="entry name" value="Hydrogenase_cytochrome"/>
</dbReference>
<name>A0ABV9JNF6_9GAMM</name>
<dbReference type="Proteomes" id="UP001595962">
    <property type="component" value="Unassembled WGS sequence"/>
</dbReference>
<dbReference type="SUPFAM" id="SSF81342">
    <property type="entry name" value="Transmembrane di-heme cytochromes"/>
    <property type="match status" value="1"/>
</dbReference>
<evidence type="ECO:0000256" key="6">
    <source>
        <dbReference type="SAM" id="Phobius"/>
    </source>
</evidence>
<dbReference type="InterPro" id="IPR011577">
    <property type="entry name" value="Cyt_b561_bac/Ni-Hgenase"/>
</dbReference>
<dbReference type="Pfam" id="PF01292">
    <property type="entry name" value="Ni_hydr_CYTB"/>
    <property type="match status" value="1"/>
</dbReference>
<evidence type="ECO:0000313" key="9">
    <source>
        <dbReference type="Proteomes" id="UP001595962"/>
    </source>
</evidence>
<feature type="transmembrane region" description="Helical" evidence="6">
    <location>
        <begin position="39"/>
        <end position="57"/>
    </location>
</feature>
<feature type="transmembrane region" description="Helical" evidence="6">
    <location>
        <begin position="9"/>
        <end position="27"/>
    </location>
</feature>
<evidence type="ECO:0000256" key="1">
    <source>
        <dbReference type="ARBA" id="ARBA00004651"/>
    </source>
</evidence>
<keyword evidence="3 6" id="KW-0812">Transmembrane</keyword>
<comment type="caution">
    <text evidence="8">The sequence shown here is derived from an EMBL/GenBank/DDBJ whole genome shotgun (WGS) entry which is preliminary data.</text>
</comment>
<dbReference type="Gene3D" id="1.20.950.20">
    <property type="entry name" value="Transmembrane di-heme cytochromes, Chain C"/>
    <property type="match status" value="1"/>
</dbReference>
<feature type="transmembrane region" description="Helical" evidence="6">
    <location>
        <begin position="187"/>
        <end position="204"/>
    </location>
</feature>
<keyword evidence="4 6" id="KW-1133">Transmembrane helix</keyword>
<dbReference type="PANTHER" id="PTHR30485">
    <property type="entry name" value="NI/FE-HYDROGENASE 1 B-TYPE CYTOCHROME SUBUNIT"/>
    <property type="match status" value="1"/>
</dbReference>
<accession>A0ABV9JNF6</accession>
<evidence type="ECO:0000313" key="8">
    <source>
        <dbReference type="EMBL" id="MFC4655788.1"/>
    </source>
</evidence>
<keyword evidence="5 6" id="KW-0472">Membrane</keyword>
<protein>
    <submittedName>
        <fullName evidence="8">Cytochrome b/b6 domain-containing protein</fullName>
    </submittedName>
</protein>
<evidence type="ECO:0000256" key="4">
    <source>
        <dbReference type="ARBA" id="ARBA00022989"/>
    </source>
</evidence>
<evidence type="ECO:0000256" key="3">
    <source>
        <dbReference type="ARBA" id="ARBA00022692"/>
    </source>
</evidence>
<dbReference type="EMBL" id="JBHSGB010000010">
    <property type="protein sequence ID" value="MFC4655788.1"/>
    <property type="molecule type" value="Genomic_DNA"/>
</dbReference>
<feature type="domain" description="Cytochrome b561 bacterial/Ni-hydrogenase" evidence="7">
    <location>
        <begin position="6"/>
        <end position="173"/>
    </location>
</feature>
<organism evidence="8 9">
    <name type="scientific">Rheinheimera marina</name>
    <dbReference type="NCBI Taxonomy" id="1774958"/>
    <lineage>
        <taxon>Bacteria</taxon>
        <taxon>Pseudomonadati</taxon>
        <taxon>Pseudomonadota</taxon>
        <taxon>Gammaproteobacteria</taxon>
        <taxon>Chromatiales</taxon>
        <taxon>Chromatiaceae</taxon>
        <taxon>Rheinheimera</taxon>
    </lineage>
</organism>
<comment type="subcellular location">
    <subcellularLocation>
        <location evidence="1">Cell membrane</location>
        <topology evidence="1">Multi-pass membrane protein</topology>
    </subcellularLocation>
</comment>
<keyword evidence="2" id="KW-1003">Cell membrane</keyword>
<proteinExistence type="predicted"/>
<evidence type="ECO:0000256" key="5">
    <source>
        <dbReference type="ARBA" id="ARBA00023136"/>
    </source>
</evidence>
<reference evidence="9" key="1">
    <citation type="journal article" date="2019" name="Int. J. Syst. Evol. Microbiol.">
        <title>The Global Catalogue of Microorganisms (GCM) 10K type strain sequencing project: providing services to taxonomists for standard genome sequencing and annotation.</title>
        <authorList>
            <consortium name="The Broad Institute Genomics Platform"/>
            <consortium name="The Broad Institute Genome Sequencing Center for Infectious Disease"/>
            <person name="Wu L."/>
            <person name="Ma J."/>
        </authorList>
    </citation>
    <scope>NUCLEOTIDE SEQUENCE [LARGE SCALE GENOMIC DNA]</scope>
    <source>
        <strain evidence="9">DT28</strain>
    </source>
</reference>